<organism evidence="15 16">
    <name type="scientific">Ascaris lumbricoides</name>
    <name type="common">Giant roundworm</name>
    <dbReference type="NCBI Taxonomy" id="6252"/>
    <lineage>
        <taxon>Eukaryota</taxon>
        <taxon>Metazoa</taxon>
        <taxon>Ecdysozoa</taxon>
        <taxon>Nematoda</taxon>
        <taxon>Chromadorea</taxon>
        <taxon>Rhabditida</taxon>
        <taxon>Spirurina</taxon>
        <taxon>Ascaridomorpha</taxon>
        <taxon>Ascaridoidea</taxon>
        <taxon>Ascarididae</taxon>
        <taxon>Ascaris</taxon>
    </lineage>
</organism>
<dbReference type="AlphaFoldDB" id="A0A0M3HWJ4"/>
<accession>A0A0M3HWJ4</accession>
<feature type="signal peptide" evidence="13">
    <location>
        <begin position="1"/>
        <end position="16"/>
    </location>
</feature>
<dbReference type="Pfam" id="PF02244">
    <property type="entry name" value="Propep_M14"/>
    <property type="match status" value="1"/>
</dbReference>
<dbReference type="InterPro" id="IPR036990">
    <property type="entry name" value="M14A-like_propep"/>
</dbReference>
<dbReference type="InterPro" id="IPR057247">
    <property type="entry name" value="CARBOXYPEPT_ZN_2"/>
</dbReference>
<dbReference type="SUPFAM" id="SSF54897">
    <property type="entry name" value="Protease propeptides/inhibitors"/>
    <property type="match status" value="1"/>
</dbReference>
<evidence type="ECO:0000313" key="16">
    <source>
        <dbReference type="WBParaSite" id="ALUE_0000752201-mRNA-1"/>
    </source>
</evidence>
<dbReference type="FunFam" id="3.30.70.340:FF:000002">
    <property type="entry name" value="Carboxypeptidase A"/>
    <property type="match status" value="1"/>
</dbReference>
<evidence type="ECO:0000256" key="13">
    <source>
        <dbReference type="SAM" id="SignalP"/>
    </source>
</evidence>
<dbReference type="Proteomes" id="UP000036681">
    <property type="component" value="Unplaced"/>
</dbReference>
<keyword evidence="3" id="KW-0121">Carboxypeptidase</keyword>
<dbReference type="SMART" id="SM00631">
    <property type="entry name" value="Zn_pept"/>
    <property type="match status" value="1"/>
</dbReference>
<sequence length="463" mass="52897">MLSTWVLSTLLTVVCAFDVFTAHEPSQLFNSHPTLSDEKRQSFRNFKLIRITPRKWQHLEYLRHLYEGSSPYQLDFWQPPSHVGALVDVVVSPQDARIFVDDLKTKRIKFIVAINDLQQAIDGERSGKQKNNSLSDEMFHFNKYNRFDLIEEQMRKMRDENPKIVTLIEIGKSYENRSLTIVKLGTKRNVGNKDAIWIDGGIHAREWIAPAVALNIINELIASNHNDSTSKNLLDSIDWYILPVMNPDGYEHSHTKAETVEIIFEAWMSPSENTFIAASGSSADPCHETYHGTRSFSEPESKAVKEFLELNPPKAFITLHSYSQMWLIPYGHRRKSYPNDYSSALKPLANRAMRALRTVHGTKYSIGTGADLMYEASGSSQDWAKGKLHVPYAYLIELRPESATFANGFLLPEHEIKPTSEEIWVAIKVIAEEIIAQSMRRSTSVEPITESREFYLESVMLIS</sequence>
<dbReference type="PROSITE" id="PS00133">
    <property type="entry name" value="CARBOXYPEPT_ZN_2"/>
    <property type="match status" value="1"/>
</dbReference>
<evidence type="ECO:0000256" key="10">
    <source>
        <dbReference type="ARBA" id="ARBA00023157"/>
    </source>
</evidence>
<keyword evidence="4" id="KW-0645">Protease</keyword>
<keyword evidence="7" id="KW-0378">Hydrolase</keyword>
<dbReference type="GO" id="GO:0006508">
    <property type="term" value="P:proteolysis"/>
    <property type="evidence" value="ECO:0007669"/>
    <property type="project" value="UniProtKB-KW"/>
</dbReference>
<dbReference type="FunFam" id="3.40.630.10:FF:000084">
    <property type="entry name" value="Carboxypeptidase B2"/>
    <property type="match status" value="1"/>
</dbReference>
<evidence type="ECO:0000256" key="11">
    <source>
        <dbReference type="ARBA" id="ARBA00069039"/>
    </source>
</evidence>
<keyword evidence="9" id="KW-0482">Metalloprotease</keyword>
<keyword evidence="15" id="KW-1185">Reference proteome</keyword>
<name>A0A0M3HWJ4_ASCLU</name>
<dbReference type="PANTHER" id="PTHR11705">
    <property type="entry name" value="PROTEASE FAMILY M14 CARBOXYPEPTIDASE A,B"/>
    <property type="match status" value="1"/>
</dbReference>
<feature type="chain" id="PRO_5005656423" description="Zinc carboxypeptidase A 1" evidence="13">
    <location>
        <begin position="17"/>
        <end position="463"/>
    </location>
</feature>
<feature type="active site" description="Proton donor/acceptor" evidence="12">
    <location>
        <position position="397"/>
    </location>
</feature>
<dbReference type="Gene3D" id="3.30.70.340">
    <property type="entry name" value="Metallocarboxypeptidase-like"/>
    <property type="match status" value="1"/>
</dbReference>
<evidence type="ECO:0000256" key="5">
    <source>
        <dbReference type="ARBA" id="ARBA00022723"/>
    </source>
</evidence>
<keyword evidence="10" id="KW-1015">Disulfide bond</keyword>
<dbReference type="InterPro" id="IPR003146">
    <property type="entry name" value="M14A_act_pep"/>
</dbReference>
<evidence type="ECO:0000256" key="2">
    <source>
        <dbReference type="ARBA" id="ARBA00005988"/>
    </source>
</evidence>
<evidence type="ECO:0000259" key="14">
    <source>
        <dbReference type="PROSITE" id="PS52035"/>
    </source>
</evidence>
<dbReference type="Pfam" id="PF00246">
    <property type="entry name" value="Peptidase_M14"/>
    <property type="match status" value="1"/>
</dbReference>
<dbReference type="Gene3D" id="3.40.630.10">
    <property type="entry name" value="Zn peptidases"/>
    <property type="match status" value="1"/>
</dbReference>
<evidence type="ECO:0000313" key="15">
    <source>
        <dbReference type="Proteomes" id="UP000036681"/>
    </source>
</evidence>
<comment type="similarity">
    <text evidence="2 12">Belongs to the peptidase M14 family.</text>
</comment>
<evidence type="ECO:0000256" key="3">
    <source>
        <dbReference type="ARBA" id="ARBA00022645"/>
    </source>
</evidence>
<dbReference type="GO" id="GO:0005615">
    <property type="term" value="C:extracellular space"/>
    <property type="evidence" value="ECO:0007669"/>
    <property type="project" value="TreeGrafter"/>
</dbReference>
<keyword evidence="6 13" id="KW-0732">Signal</keyword>
<dbReference type="InterPro" id="IPR000834">
    <property type="entry name" value="Peptidase_M14"/>
</dbReference>
<dbReference type="GO" id="GO:0004181">
    <property type="term" value="F:metallocarboxypeptidase activity"/>
    <property type="evidence" value="ECO:0007669"/>
    <property type="project" value="InterPro"/>
</dbReference>
<reference evidence="16" key="1">
    <citation type="submission" date="2017-02" db="UniProtKB">
        <authorList>
            <consortium name="WormBaseParasite"/>
        </authorList>
    </citation>
    <scope>IDENTIFICATION</scope>
</reference>
<evidence type="ECO:0000256" key="9">
    <source>
        <dbReference type="ARBA" id="ARBA00023049"/>
    </source>
</evidence>
<dbReference type="GO" id="GO:0008270">
    <property type="term" value="F:zinc ion binding"/>
    <property type="evidence" value="ECO:0007669"/>
    <property type="project" value="InterPro"/>
</dbReference>
<dbReference type="WBParaSite" id="ALUE_0000752201-mRNA-1">
    <property type="protein sequence ID" value="ALUE_0000752201-mRNA-1"/>
    <property type="gene ID" value="ALUE_0000752201"/>
</dbReference>
<evidence type="ECO:0000256" key="1">
    <source>
        <dbReference type="ARBA" id="ARBA00001947"/>
    </source>
</evidence>
<evidence type="ECO:0000256" key="7">
    <source>
        <dbReference type="ARBA" id="ARBA00022801"/>
    </source>
</evidence>
<protein>
    <recommendedName>
        <fullName evidence="11">Zinc carboxypeptidase A 1</fullName>
    </recommendedName>
</protein>
<evidence type="ECO:0000256" key="6">
    <source>
        <dbReference type="ARBA" id="ARBA00022729"/>
    </source>
</evidence>
<dbReference type="SUPFAM" id="SSF53187">
    <property type="entry name" value="Zn-dependent exopeptidases"/>
    <property type="match status" value="1"/>
</dbReference>
<feature type="domain" description="Peptidase M14" evidence="14">
    <location>
        <begin position="143"/>
        <end position="434"/>
    </location>
</feature>
<comment type="cofactor">
    <cofactor evidence="1">
        <name>Zn(2+)</name>
        <dbReference type="ChEBI" id="CHEBI:29105"/>
    </cofactor>
</comment>
<proteinExistence type="inferred from homology"/>
<evidence type="ECO:0000256" key="12">
    <source>
        <dbReference type="PROSITE-ProRule" id="PRU01379"/>
    </source>
</evidence>
<dbReference type="PROSITE" id="PS52035">
    <property type="entry name" value="PEPTIDASE_M14"/>
    <property type="match status" value="1"/>
</dbReference>
<dbReference type="PANTHER" id="PTHR11705:SF133">
    <property type="entry name" value="PEPTIDASE M14 CARBOXYPEPTIDASE A DOMAIN-CONTAINING PROTEIN"/>
    <property type="match status" value="1"/>
</dbReference>
<keyword evidence="8" id="KW-0862">Zinc</keyword>
<keyword evidence="5" id="KW-0479">Metal-binding</keyword>
<evidence type="ECO:0000256" key="8">
    <source>
        <dbReference type="ARBA" id="ARBA00022833"/>
    </source>
</evidence>
<dbReference type="PRINTS" id="PR00765">
    <property type="entry name" value="CRBOXYPTASEA"/>
</dbReference>
<evidence type="ECO:0000256" key="4">
    <source>
        <dbReference type="ARBA" id="ARBA00022670"/>
    </source>
</evidence>